<name>A0A137T180_9BACT</name>
<comment type="caution">
    <text evidence="2">The sequence shown here is derived from an EMBL/GenBank/DDBJ whole genome shotgun (WGS) entry which is preliminary data.</text>
</comment>
<gene>
    <name evidence="2" type="ORF">HMPREF3202_00004</name>
</gene>
<feature type="transmembrane region" description="Helical" evidence="1">
    <location>
        <begin position="6"/>
        <end position="30"/>
    </location>
</feature>
<organism evidence="2 3">
    <name type="scientific">Prevotella bivia</name>
    <dbReference type="NCBI Taxonomy" id="28125"/>
    <lineage>
        <taxon>Bacteria</taxon>
        <taxon>Pseudomonadati</taxon>
        <taxon>Bacteroidota</taxon>
        <taxon>Bacteroidia</taxon>
        <taxon>Bacteroidales</taxon>
        <taxon>Prevotellaceae</taxon>
        <taxon>Prevotella</taxon>
    </lineage>
</organism>
<sequence length="40" mass="4874">MFIKHFLVFLCYLVIASYEIIIKKIALTLWRLLLLSQQKY</sequence>
<accession>A0A137T180</accession>
<proteinExistence type="predicted"/>
<evidence type="ECO:0000256" key="1">
    <source>
        <dbReference type="SAM" id="Phobius"/>
    </source>
</evidence>
<reference evidence="2 3" key="1">
    <citation type="submission" date="2016-02" db="EMBL/GenBank/DDBJ databases">
        <authorList>
            <person name="Wen L."/>
            <person name="He K."/>
            <person name="Yang H."/>
        </authorList>
    </citation>
    <scope>NUCLEOTIDE SEQUENCE [LARGE SCALE GENOMIC DNA]</scope>
    <source>
        <strain evidence="2 3">GED7880</strain>
    </source>
</reference>
<dbReference type="Proteomes" id="UP000070093">
    <property type="component" value="Unassembled WGS sequence"/>
</dbReference>
<dbReference type="AlphaFoldDB" id="A0A137T180"/>
<protein>
    <submittedName>
        <fullName evidence="2">Uncharacterized protein</fullName>
    </submittedName>
</protein>
<keyword evidence="1" id="KW-0812">Transmembrane</keyword>
<keyword evidence="1" id="KW-0472">Membrane</keyword>
<dbReference type="STRING" id="28125.HMPREF3202_00004"/>
<evidence type="ECO:0000313" key="3">
    <source>
        <dbReference type="Proteomes" id="UP000070093"/>
    </source>
</evidence>
<evidence type="ECO:0000313" key="2">
    <source>
        <dbReference type="EMBL" id="KXO18466.1"/>
    </source>
</evidence>
<dbReference type="EMBL" id="LTAG01000001">
    <property type="protein sequence ID" value="KXO18466.1"/>
    <property type="molecule type" value="Genomic_DNA"/>
</dbReference>
<keyword evidence="1" id="KW-1133">Transmembrane helix</keyword>